<dbReference type="InterPro" id="IPR012340">
    <property type="entry name" value="NA-bd_OB-fold"/>
</dbReference>
<feature type="transmembrane region" description="Helical" evidence="5">
    <location>
        <begin position="30"/>
        <end position="49"/>
    </location>
</feature>
<keyword evidence="2 5" id="KW-0812">Transmembrane</keyword>
<evidence type="ECO:0000256" key="3">
    <source>
        <dbReference type="ARBA" id="ARBA00022989"/>
    </source>
</evidence>
<dbReference type="AlphaFoldDB" id="A0A1R0F8S0"/>
<evidence type="ECO:0000256" key="5">
    <source>
        <dbReference type="SAM" id="Phobius"/>
    </source>
</evidence>
<dbReference type="EMBL" id="LXYT01000002">
    <property type="protein sequence ID" value="OLY43356.1"/>
    <property type="molecule type" value="Genomic_DNA"/>
</dbReference>
<dbReference type="Proteomes" id="UP000187344">
    <property type="component" value="Unassembled WGS sequence"/>
</dbReference>
<evidence type="ECO:0000256" key="4">
    <source>
        <dbReference type="ARBA" id="ARBA00023136"/>
    </source>
</evidence>
<dbReference type="RefSeq" id="WP_075870229.1">
    <property type="nucleotide sequence ID" value="NZ_CALYQA010000001.1"/>
</dbReference>
<evidence type="ECO:0000256" key="1">
    <source>
        <dbReference type="ARBA" id="ARBA00004141"/>
    </source>
</evidence>
<reference evidence="7 8" key="1">
    <citation type="submission" date="2016-12" db="EMBL/GenBank/DDBJ databases">
        <title>Comparative genomics of Bartonella apis.</title>
        <authorList>
            <person name="Engel P."/>
        </authorList>
    </citation>
    <scope>NUCLEOTIDE SEQUENCE [LARGE SCALE GENOMIC DNA]</scope>
    <source>
        <strain evidence="7 8">PEB0149</strain>
    </source>
</reference>
<evidence type="ECO:0000259" key="6">
    <source>
        <dbReference type="Pfam" id="PF01957"/>
    </source>
</evidence>
<organism evidence="7 8">
    <name type="scientific">Bartonella apis</name>
    <dbReference type="NCBI Taxonomy" id="1686310"/>
    <lineage>
        <taxon>Bacteria</taxon>
        <taxon>Pseudomonadati</taxon>
        <taxon>Pseudomonadota</taxon>
        <taxon>Alphaproteobacteria</taxon>
        <taxon>Hyphomicrobiales</taxon>
        <taxon>Bartonellaceae</taxon>
        <taxon>Bartonella</taxon>
    </lineage>
</organism>
<dbReference type="Gene3D" id="2.40.50.140">
    <property type="entry name" value="Nucleic acid-binding proteins"/>
    <property type="match status" value="1"/>
</dbReference>
<dbReference type="InterPro" id="IPR052165">
    <property type="entry name" value="Membrane_assoc_protease"/>
</dbReference>
<accession>A0A1R0F8S0</accession>
<keyword evidence="4 5" id="KW-0472">Membrane</keyword>
<dbReference type="GO" id="GO:0005886">
    <property type="term" value="C:plasma membrane"/>
    <property type="evidence" value="ECO:0007669"/>
    <property type="project" value="TreeGrafter"/>
</dbReference>
<comment type="subcellular location">
    <subcellularLocation>
        <location evidence="1">Membrane</location>
        <topology evidence="1">Multi-pass membrane protein</topology>
    </subcellularLocation>
</comment>
<dbReference type="PANTHER" id="PTHR33507:SF3">
    <property type="entry name" value="INNER MEMBRANE PROTEIN YBBJ"/>
    <property type="match status" value="1"/>
</dbReference>
<keyword evidence="8" id="KW-1185">Reference proteome</keyword>
<gene>
    <name evidence="7" type="ORF">PEB0149_007820</name>
</gene>
<dbReference type="InterPro" id="IPR002810">
    <property type="entry name" value="NfeD-like_C"/>
</dbReference>
<keyword evidence="3 5" id="KW-1133">Transmembrane helix</keyword>
<sequence length="151" mass="17491">MFDLLMTLGAWNWVVLGFILLLLELVFPGVFFVWFGLGALLTALVSLLFYNLPWIAFWEVEVIFFLIFSIIMVLIGRNFFRRDRETDEPLLNRRTDQIIGKIVVLEEPVRDGKGRIRIDDTIWRIKGPDLPEGTEVKVVAFENGVFTIEKA</sequence>
<dbReference type="Pfam" id="PF01957">
    <property type="entry name" value="NfeD"/>
    <property type="match status" value="1"/>
</dbReference>
<evidence type="ECO:0000256" key="2">
    <source>
        <dbReference type="ARBA" id="ARBA00022692"/>
    </source>
</evidence>
<comment type="caution">
    <text evidence="7">The sequence shown here is derived from an EMBL/GenBank/DDBJ whole genome shotgun (WGS) entry which is preliminary data.</text>
</comment>
<proteinExistence type="predicted"/>
<feature type="transmembrane region" description="Helical" evidence="5">
    <location>
        <begin position="55"/>
        <end position="75"/>
    </location>
</feature>
<dbReference type="OrthoDB" id="9810336at2"/>
<feature type="transmembrane region" description="Helical" evidence="5">
    <location>
        <begin position="6"/>
        <end position="23"/>
    </location>
</feature>
<evidence type="ECO:0000313" key="8">
    <source>
        <dbReference type="Proteomes" id="UP000187344"/>
    </source>
</evidence>
<evidence type="ECO:0000313" key="7">
    <source>
        <dbReference type="EMBL" id="OLY43356.1"/>
    </source>
</evidence>
<dbReference type="PANTHER" id="PTHR33507">
    <property type="entry name" value="INNER MEMBRANE PROTEIN YBBJ"/>
    <property type="match status" value="1"/>
</dbReference>
<name>A0A1R0F8S0_9HYPH</name>
<protein>
    <recommendedName>
        <fullName evidence="6">NfeD-like C-terminal domain-containing protein</fullName>
    </recommendedName>
</protein>
<feature type="domain" description="NfeD-like C-terminal" evidence="6">
    <location>
        <begin position="96"/>
        <end position="150"/>
    </location>
</feature>